<feature type="transmembrane region" description="Helical" evidence="1">
    <location>
        <begin position="96"/>
        <end position="115"/>
    </location>
</feature>
<reference evidence="3" key="1">
    <citation type="submission" date="2016-01" db="EMBL/GenBank/DDBJ databases">
        <title>Complete genome sequence of Microbulbifer sp. CCB-MM1, a halophile isolated from Matang Mangrove Forest, Perak.</title>
        <authorList>
            <person name="Moh T.H."/>
            <person name="Dinesh B."/>
            <person name="Lau N.-S."/>
            <person name="Go F."/>
            <person name="Alexander Chong S.-C."/>
        </authorList>
    </citation>
    <scope>NUCLEOTIDE SEQUENCE [LARGE SCALE GENOMIC DNA]</scope>
    <source>
        <strain evidence="3">CCB-MM1</strain>
    </source>
</reference>
<dbReference type="Proteomes" id="UP000095672">
    <property type="component" value="Chromosome"/>
</dbReference>
<keyword evidence="1" id="KW-0812">Transmembrane</keyword>
<dbReference type="EMBL" id="CP014143">
    <property type="protein sequence ID" value="AOS98303.1"/>
    <property type="molecule type" value="Genomic_DNA"/>
</dbReference>
<name>A0A1C9WAY7_9GAMM</name>
<accession>A0A1C9WAY7</accession>
<feature type="transmembrane region" description="Helical" evidence="1">
    <location>
        <begin position="165"/>
        <end position="182"/>
    </location>
</feature>
<feature type="transmembrane region" description="Helical" evidence="1">
    <location>
        <begin position="31"/>
        <end position="53"/>
    </location>
</feature>
<evidence type="ECO:0000313" key="3">
    <source>
        <dbReference type="Proteomes" id="UP000095672"/>
    </source>
</evidence>
<sequence length="226" mass="24892">MLSPIFAALALCHLGLFLWSLRLPPSGFPLLFLRCLVLALAFDNLVVALGPSLHTSAIYWPMSTLRFWVHAMLLPFLLVFVASVLGLYIRRAQTRSWLFGTAWILALLAVVYGYLYDLATLELVAADYYPRLVAADSQPPIATILVNLVVVVAGGWLWRRANWPWLFAGALQIFLVNGATAGRDWSFIAGNTAELLFVISLFATLRAAIQARNAALAGERAAFQLS</sequence>
<evidence type="ECO:0000256" key="1">
    <source>
        <dbReference type="SAM" id="Phobius"/>
    </source>
</evidence>
<feature type="transmembrane region" description="Helical" evidence="1">
    <location>
        <begin position="65"/>
        <end position="89"/>
    </location>
</feature>
<feature type="transmembrane region" description="Helical" evidence="1">
    <location>
        <begin position="6"/>
        <end position="24"/>
    </location>
</feature>
<feature type="transmembrane region" description="Helical" evidence="1">
    <location>
        <begin position="188"/>
        <end position="209"/>
    </location>
</feature>
<feature type="transmembrane region" description="Helical" evidence="1">
    <location>
        <begin position="140"/>
        <end position="158"/>
    </location>
</feature>
<protein>
    <submittedName>
        <fullName evidence="2">Uncharacterized protein</fullName>
    </submittedName>
</protein>
<keyword evidence="3" id="KW-1185">Reference proteome</keyword>
<evidence type="ECO:0000313" key="2">
    <source>
        <dbReference type="EMBL" id="AOS98303.1"/>
    </source>
</evidence>
<dbReference type="RefSeq" id="WP_069948182.1">
    <property type="nucleotide sequence ID" value="NZ_CP014143.1"/>
</dbReference>
<organism evidence="2 3">
    <name type="scientific">Microbulbifer aggregans</name>
    <dbReference type="NCBI Taxonomy" id="1769779"/>
    <lineage>
        <taxon>Bacteria</taxon>
        <taxon>Pseudomonadati</taxon>
        <taxon>Pseudomonadota</taxon>
        <taxon>Gammaproteobacteria</taxon>
        <taxon>Cellvibrionales</taxon>
        <taxon>Microbulbiferaceae</taxon>
        <taxon>Microbulbifer</taxon>
    </lineage>
</organism>
<keyword evidence="1" id="KW-0472">Membrane</keyword>
<dbReference type="AlphaFoldDB" id="A0A1C9WAY7"/>
<dbReference type="KEGG" id="micc:AUP74_02932"/>
<dbReference type="OrthoDB" id="5730110at2"/>
<keyword evidence="1" id="KW-1133">Transmembrane helix</keyword>
<gene>
    <name evidence="2" type="ORF">AUP74_02932</name>
</gene>
<proteinExistence type="predicted"/>